<comment type="caution">
    <text evidence="6">The sequence shown here is derived from an EMBL/GenBank/DDBJ whole genome shotgun (WGS) entry which is preliminary data.</text>
</comment>
<organism evidence="6 7">
    <name type="scientific">Massilia cavernae</name>
    <dbReference type="NCBI Taxonomy" id="2320864"/>
    <lineage>
        <taxon>Bacteria</taxon>
        <taxon>Pseudomonadati</taxon>
        <taxon>Pseudomonadota</taxon>
        <taxon>Betaproteobacteria</taxon>
        <taxon>Burkholderiales</taxon>
        <taxon>Oxalobacteraceae</taxon>
        <taxon>Telluria group</taxon>
        <taxon>Massilia</taxon>
    </lineage>
</organism>
<dbReference type="RefSeq" id="WP_119812431.1">
    <property type="nucleotide sequence ID" value="NZ_QYUP01000149.1"/>
</dbReference>
<dbReference type="Gene3D" id="3.30.160.390">
    <property type="entry name" value="Integrase, DNA-binding domain"/>
    <property type="match status" value="1"/>
</dbReference>
<dbReference type="InterPro" id="IPR010998">
    <property type="entry name" value="Integrase_recombinase_N"/>
</dbReference>
<dbReference type="InterPro" id="IPR050808">
    <property type="entry name" value="Phage_Integrase"/>
</dbReference>
<keyword evidence="7" id="KW-1185">Reference proteome</keyword>
<proteinExistence type="inferred from homology"/>
<evidence type="ECO:0000256" key="4">
    <source>
        <dbReference type="ARBA" id="ARBA00023172"/>
    </source>
</evidence>
<dbReference type="Proteomes" id="UP000284006">
    <property type="component" value="Unassembled WGS sequence"/>
</dbReference>
<evidence type="ECO:0000256" key="2">
    <source>
        <dbReference type="ARBA" id="ARBA00022908"/>
    </source>
</evidence>
<dbReference type="InterPro" id="IPR002104">
    <property type="entry name" value="Integrase_catalytic"/>
</dbReference>
<dbReference type="Pfam" id="PF13356">
    <property type="entry name" value="Arm-DNA-bind_3"/>
    <property type="match status" value="1"/>
</dbReference>
<gene>
    <name evidence="6" type="ORF">D3872_19825</name>
</gene>
<dbReference type="EMBL" id="QYUP01000149">
    <property type="protein sequence ID" value="RJG11377.1"/>
    <property type="molecule type" value="Genomic_DNA"/>
</dbReference>
<dbReference type="PANTHER" id="PTHR30629">
    <property type="entry name" value="PROPHAGE INTEGRASE"/>
    <property type="match status" value="1"/>
</dbReference>
<evidence type="ECO:0000313" key="7">
    <source>
        <dbReference type="Proteomes" id="UP000284006"/>
    </source>
</evidence>
<dbReference type="PROSITE" id="PS51898">
    <property type="entry name" value="TYR_RECOMBINASE"/>
    <property type="match status" value="1"/>
</dbReference>
<dbReference type="Gene3D" id="1.10.150.130">
    <property type="match status" value="1"/>
</dbReference>
<dbReference type="CDD" id="cd00801">
    <property type="entry name" value="INT_P4_C"/>
    <property type="match status" value="1"/>
</dbReference>
<dbReference type="AlphaFoldDB" id="A0A418XG01"/>
<protein>
    <submittedName>
        <fullName evidence="6">Site-specific integrase</fullName>
    </submittedName>
</protein>
<name>A0A418XG01_9BURK</name>
<feature type="domain" description="Tyr recombinase" evidence="5">
    <location>
        <begin position="220"/>
        <end position="419"/>
    </location>
</feature>
<reference evidence="6 7" key="1">
    <citation type="submission" date="2018-09" db="EMBL/GenBank/DDBJ databases">
        <authorList>
            <person name="Zhu H."/>
        </authorList>
    </citation>
    <scope>NUCLEOTIDE SEQUENCE [LARGE SCALE GENOMIC DNA]</scope>
    <source>
        <strain evidence="6 7">K1S02-61</strain>
    </source>
</reference>
<keyword evidence="4" id="KW-0233">DNA recombination</keyword>
<comment type="similarity">
    <text evidence="1">Belongs to the 'phage' integrase family.</text>
</comment>
<dbReference type="InterPro" id="IPR013762">
    <property type="entry name" value="Integrase-like_cat_sf"/>
</dbReference>
<dbReference type="Gene3D" id="1.10.443.10">
    <property type="entry name" value="Intergrase catalytic core"/>
    <property type="match status" value="1"/>
</dbReference>
<evidence type="ECO:0000259" key="5">
    <source>
        <dbReference type="PROSITE" id="PS51898"/>
    </source>
</evidence>
<dbReference type="InterPro" id="IPR038488">
    <property type="entry name" value="Integrase_DNA-bd_sf"/>
</dbReference>
<dbReference type="InterPro" id="IPR011010">
    <property type="entry name" value="DNA_brk_join_enz"/>
</dbReference>
<evidence type="ECO:0000256" key="3">
    <source>
        <dbReference type="ARBA" id="ARBA00023125"/>
    </source>
</evidence>
<sequence length="436" mass="48777">MADLTVQAIQKLQPAATYKKYNASPGLFIGVTSSGEKLFIVRYSVNGKQIDYRLPKPFGPKSDAAHISLLDARAKAAEIRALGKQGVNYQQKLDADAAAIAAQSTQKAVDNYTVADLYDAWFATTRRKDAGAELTRSFNRDVLPILGHMKLRDLEEGHVRALLLPISSTGTNRKAVVILNNLKQMFKWSNGRKPWKLLVDDPTCNLKPQDITQPDYEEIERDRVLSHDDIRALAKQLPKARLVKTTEIAIWLALSCCTRIGETIKAEWKHVDLEGGTWLIPEANTKGKAPAHTVHLSAFAIRRFKALKAITGTSTWCFSSEDDTCHLDVKSPTKQISDRQAALKASKPLTNRSKAADSLVLGTEKWTPHDLRRTGATLLQSLGVEQHIIERMTNHAEQNRMQRIYQRHDYADEQREGWAKLGNLLDQLTNAPNETL</sequence>
<dbReference type="InterPro" id="IPR025166">
    <property type="entry name" value="Integrase_DNA_bind_dom"/>
</dbReference>
<evidence type="ECO:0000256" key="1">
    <source>
        <dbReference type="ARBA" id="ARBA00008857"/>
    </source>
</evidence>
<dbReference type="GO" id="GO:0003677">
    <property type="term" value="F:DNA binding"/>
    <property type="evidence" value="ECO:0007669"/>
    <property type="project" value="UniProtKB-KW"/>
</dbReference>
<evidence type="ECO:0000313" key="6">
    <source>
        <dbReference type="EMBL" id="RJG11377.1"/>
    </source>
</evidence>
<dbReference type="OrthoDB" id="9775880at2"/>
<dbReference type="SUPFAM" id="SSF56349">
    <property type="entry name" value="DNA breaking-rejoining enzymes"/>
    <property type="match status" value="1"/>
</dbReference>
<dbReference type="GO" id="GO:0006310">
    <property type="term" value="P:DNA recombination"/>
    <property type="evidence" value="ECO:0007669"/>
    <property type="project" value="UniProtKB-KW"/>
</dbReference>
<accession>A0A418XG01</accession>
<keyword evidence="3" id="KW-0238">DNA-binding</keyword>
<dbReference type="GO" id="GO:0015074">
    <property type="term" value="P:DNA integration"/>
    <property type="evidence" value="ECO:0007669"/>
    <property type="project" value="UniProtKB-KW"/>
</dbReference>
<dbReference type="PANTHER" id="PTHR30629:SF2">
    <property type="entry name" value="PROPHAGE INTEGRASE INTS-RELATED"/>
    <property type="match status" value="1"/>
</dbReference>
<dbReference type="Pfam" id="PF00589">
    <property type="entry name" value="Phage_integrase"/>
    <property type="match status" value="1"/>
</dbReference>
<keyword evidence="2" id="KW-0229">DNA integration</keyword>